<proteinExistence type="predicted"/>
<keyword evidence="1" id="KW-0175">Coiled coil</keyword>
<comment type="caution">
    <text evidence="2">The sequence shown here is derived from an EMBL/GenBank/DDBJ whole genome shotgun (WGS) entry which is preliminary data.</text>
</comment>
<name>X1JAI0_9ZZZZ</name>
<feature type="non-terminal residue" evidence="2">
    <location>
        <position position="1"/>
    </location>
</feature>
<dbReference type="AlphaFoldDB" id="X1JAI0"/>
<protein>
    <submittedName>
        <fullName evidence="2">Uncharacterized protein</fullName>
    </submittedName>
</protein>
<dbReference type="EMBL" id="BARV01000020">
    <property type="protein sequence ID" value="GAH91721.1"/>
    <property type="molecule type" value="Genomic_DNA"/>
</dbReference>
<reference evidence="2" key="1">
    <citation type="journal article" date="2014" name="Front. Microbiol.">
        <title>High frequency of phylogenetically diverse reductive dehalogenase-homologous genes in deep subseafloor sedimentary metagenomes.</title>
        <authorList>
            <person name="Kawai M."/>
            <person name="Futagami T."/>
            <person name="Toyoda A."/>
            <person name="Takaki Y."/>
            <person name="Nishi S."/>
            <person name="Hori S."/>
            <person name="Arai W."/>
            <person name="Tsubouchi T."/>
            <person name="Morono Y."/>
            <person name="Uchiyama I."/>
            <person name="Ito T."/>
            <person name="Fujiyama A."/>
            <person name="Inagaki F."/>
            <person name="Takami H."/>
        </authorList>
    </citation>
    <scope>NUCLEOTIDE SEQUENCE</scope>
    <source>
        <strain evidence="2">Expedition CK06-06</strain>
    </source>
</reference>
<evidence type="ECO:0000256" key="1">
    <source>
        <dbReference type="SAM" id="Coils"/>
    </source>
</evidence>
<evidence type="ECO:0000313" key="2">
    <source>
        <dbReference type="EMBL" id="GAH91721.1"/>
    </source>
</evidence>
<gene>
    <name evidence="2" type="ORF">S06H3_00133</name>
</gene>
<sequence>SLKVGLMVGKVFIKTTCPLCGRECHPSEYRLREDFGEYRLKTSLGGRMGTRTESSMGLLEAIQSSEEASHVFNWVRKNIIGLFNRLWDLKLATTDDLNPNLRVIVLDAETIRLELEGSKVLKVADYRRLLFEIEQRGLLNVELKRQNEKLKRELDTLIIEAG</sequence>
<feature type="coiled-coil region" evidence="1">
    <location>
        <begin position="133"/>
        <end position="160"/>
    </location>
</feature>
<organism evidence="2">
    <name type="scientific">marine sediment metagenome</name>
    <dbReference type="NCBI Taxonomy" id="412755"/>
    <lineage>
        <taxon>unclassified sequences</taxon>
        <taxon>metagenomes</taxon>
        <taxon>ecological metagenomes</taxon>
    </lineage>
</organism>
<accession>X1JAI0</accession>